<keyword evidence="1" id="KW-1133">Transmembrane helix</keyword>
<feature type="transmembrane region" description="Helical" evidence="1">
    <location>
        <begin position="45"/>
        <end position="65"/>
    </location>
</feature>
<evidence type="ECO:0000256" key="1">
    <source>
        <dbReference type="SAM" id="Phobius"/>
    </source>
</evidence>
<dbReference type="STRING" id="590652.BST39_16410"/>
<organism evidence="2 3">
    <name type="scientific">Mycobacterium paraseoulense</name>
    <dbReference type="NCBI Taxonomy" id="590652"/>
    <lineage>
        <taxon>Bacteria</taxon>
        <taxon>Bacillati</taxon>
        <taxon>Actinomycetota</taxon>
        <taxon>Actinomycetes</taxon>
        <taxon>Mycobacteriales</taxon>
        <taxon>Mycobacteriaceae</taxon>
        <taxon>Mycobacterium</taxon>
    </lineage>
</organism>
<protein>
    <recommendedName>
        <fullName evidence="4">Phage holin family protein</fullName>
    </recommendedName>
</protein>
<reference evidence="2 3" key="1">
    <citation type="submission" date="2017-02" db="EMBL/GenBank/DDBJ databases">
        <title>The new phylogeny of genus Mycobacterium.</title>
        <authorList>
            <person name="Tortoli E."/>
            <person name="Trovato A."/>
            <person name="Cirillo D.M."/>
        </authorList>
    </citation>
    <scope>NUCLEOTIDE SEQUENCE [LARGE SCALE GENOMIC DNA]</scope>
    <source>
        <strain evidence="2 3">DSM 45000</strain>
    </source>
</reference>
<proteinExistence type="predicted"/>
<feature type="transmembrane region" description="Helical" evidence="1">
    <location>
        <begin position="12"/>
        <end position="33"/>
    </location>
</feature>
<feature type="transmembrane region" description="Helical" evidence="1">
    <location>
        <begin position="77"/>
        <end position="100"/>
    </location>
</feature>
<dbReference type="RefSeq" id="WP_083172994.1">
    <property type="nucleotide sequence ID" value="NZ_AP022619.1"/>
</dbReference>
<dbReference type="AlphaFoldDB" id="A0A1X0I8Y0"/>
<keyword evidence="1" id="KW-0812">Transmembrane</keyword>
<dbReference type="EMBL" id="MVIE01000020">
    <property type="protein sequence ID" value="ORB39159.1"/>
    <property type="molecule type" value="Genomic_DNA"/>
</dbReference>
<sequence>MVAAWIVPRVSLSVAGFIVAVAIFAVTQAILSLSILKLPHGYASLLLGGTGLALTIVALVLASVLTGGLTIHGTASWLATTVVVWLVTTIGAITLPELLIRDGAGPT</sequence>
<keyword evidence="1" id="KW-0472">Membrane</keyword>
<name>A0A1X0I8Y0_9MYCO</name>
<evidence type="ECO:0008006" key="4">
    <source>
        <dbReference type="Google" id="ProtNLM"/>
    </source>
</evidence>
<accession>A0A1X0I8Y0</accession>
<keyword evidence="3" id="KW-1185">Reference proteome</keyword>
<comment type="caution">
    <text evidence="2">The sequence shown here is derived from an EMBL/GenBank/DDBJ whole genome shotgun (WGS) entry which is preliminary data.</text>
</comment>
<evidence type="ECO:0000313" key="2">
    <source>
        <dbReference type="EMBL" id="ORB39159.1"/>
    </source>
</evidence>
<evidence type="ECO:0000313" key="3">
    <source>
        <dbReference type="Proteomes" id="UP000192513"/>
    </source>
</evidence>
<gene>
    <name evidence="2" type="ORF">BST39_16410</name>
</gene>
<dbReference type="Proteomes" id="UP000192513">
    <property type="component" value="Unassembled WGS sequence"/>
</dbReference>